<evidence type="ECO:0000256" key="1">
    <source>
        <dbReference type="ARBA" id="ARBA00022515"/>
    </source>
</evidence>
<dbReference type="InterPro" id="IPR027417">
    <property type="entry name" value="P-loop_NTPase"/>
</dbReference>
<dbReference type="Pfam" id="PF17764">
    <property type="entry name" value="PriA_3primeBD"/>
    <property type="match status" value="1"/>
</dbReference>
<gene>
    <name evidence="12" type="primary">priA</name>
    <name evidence="14" type="ORF">SAMN05421828_12224</name>
</gene>
<dbReference type="GO" id="GO:0016787">
    <property type="term" value="F:hydrolase activity"/>
    <property type="evidence" value="ECO:0007669"/>
    <property type="project" value="UniProtKB-KW"/>
</dbReference>
<dbReference type="CDD" id="cd17929">
    <property type="entry name" value="DEXHc_priA"/>
    <property type="match status" value="1"/>
</dbReference>
<dbReference type="GO" id="GO:0006310">
    <property type="term" value="P:DNA recombination"/>
    <property type="evidence" value="ECO:0007669"/>
    <property type="project" value="InterPro"/>
</dbReference>
<keyword evidence="9 12" id="KW-0238">DNA-binding</keyword>
<evidence type="ECO:0000256" key="6">
    <source>
        <dbReference type="ARBA" id="ARBA00022806"/>
    </source>
</evidence>
<reference evidence="14 15" key="1">
    <citation type="submission" date="2017-01" db="EMBL/GenBank/DDBJ databases">
        <authorList>
            <person name="Varghese N."/>
            <person name="Submissions S."/>
        </authorList>
    </citation>
    <scope>NUCLEOTIDE SEQUENCE [LARGE SCALE GENOMIC DNA]</scope>
    <source>
        <strain evidence="14 15">ATCC 35905</strain>
    </source>
</reference>
<comment type="catalytic activity">
    <reaction evidence="12">
        <text>Couples ATP hydrolysis with the unwinding of duplex DNA by translocating in the 3'-5' direction.</text>
        <dbReference type="EC" id="5.6.2.4"/>
    </reaction>
</comment>
<keyword evidence="8 12" id="KW-0067">ATP-binding</keyword>
<keyword evidence="5 12" id="KW-0378">Hydrolase</keyword>
<feature type="binding site" evidence="12">
    <location>
        <position position="472"/>
    </location>
    <ligand>
        <name>Zn(2+)</name>
        <dbReference type="ChEBI" id="CHEBI:29105"/>
        <label>1</label>
    </ligand>
</feature>
<feature type="domain" description="Helicase ATP-binding" evidence="13">
    <location>
        <begin position="205"/>
        <end position="371"/>
    </location>
</feature>
<evidence type="ECO:0000256" key="4">
    <source>
        <dbReference type="ARBA" id="ARBA00022741"/>
    </source>
</evidence>
<keyword evidence="1 12" id="KW-0639">Primosome</keyword>
<evidence type="ECO:0000256" key="12">
    <source>
        <dbReference type="HAMAP-Rule" id="MF_00983"/>
    </source>
</evidence>
<comment type="function">
    <text evidence="12">Initiates the restart of stalled replication forks, which reloads the replicative helicase on sites other than the origin of replication. Recognizes and binds to abandoned replication forks and remodels them to uncover a helicase loading site. Promotes assembly of the primosome at these replication forks.</text>
</comment>
<keyword evidence="15" id="KW-1185">Reference proteome</keyword>
<protein>
    <recommendedName>
        <fullName evidence="12">Replication restart protein PriA</fullName>
    </recommendedName>
    <alternativeName>
        <fullName evidence="12">ATP-dependent DNA helicase PriA</fullName>
        <ecNumber evidence="12">5.6.2.4</ecNumber>
    </alternativeName>
    <alternativeName>
        <fullName evidence="12">DNA 3'-5' helicase PriA</fullName>
    </alternativeName>
</protein>
<evidence type="ECO:0000313" key="15">
    <source>
        <dbReference type="Proteomes" id="UP000186308"/>
    </source>
</evidence>
<dbReference type="RefSeq" id="WP_051657493.1">
    <property type="nucleotide sequence ID" value="NZ_FTNE01000022.1"/>
</dbReference>
<proteinExistence type="inferred from homology"/>
<dbReference type="GO" id="GO:0006302">
    <property type="term" value="P:double-strand break repair"/>
    <property type="evidence" value="ECO:0007669"/>
    <property type="project" value="InterPro"/>
</dbReference>
<dbReference type="OrthoDB" id="9759544at2"/>
<comment type="caution">
    <text evidence="14">The sequence shown here is derived from an EMBL/GenBank/DDBJ whole genome shotgun (WGS) entry which is preliminary data.</text>
</comment>
<dbReference type="Pfam" id="PF18074">
    <property type="entry name" value="PriA_C"/>
    <property type="match status" value="1"/>
</dbReference>
<keyword evidence="2 12" id="KW-0235">DNA replication</keyword>
<feature type="binding site" evidence="12">
    <location>
        <position position="459"/>
    </location>
    <ligand>
        <name>Zn(2+)</name>
        <dbReference type="ChEBI" id="CHEBI:29105"/>
        <label>2</label>
    </ligand>
</feature>
<dbReference type="Proteomes" id="UP000186308">
    <property type="component" value="Unassembled WGS sequence"/>
</dbReference>
<sequence length="722" mass="76717">MTATRVAVLLPYPFDRAFDYILPDALVTTPGTLPQGTIVTVPLGKRMVPGVVWDDPPDAAMPDQRLKPIAAIIDAPTLPATLRRFIDWVANYTMAPRGEVLALALKSNLLDRPPDRFGWAATTPTTATSPRRQTVLDTLATLDRPDTAALAAAAGVSPAIVRAMADAGLLTQIRRDPGAPRLDPDAAPPTFSPEQAAAAAAIRASIDAQVFSVTLLEGVTGSGKTEIYCEAVAQALRQGRQALVLLPEIALSTQFTARLAARFGAAPTLWHSGLSPATRRANWHAIANGTAQLVLGARSALFLPFTDLGAIIVDEEHEAAYKQEDGVIYHARDMAVVRARLAAAGCILASATPSLESAINAEAGRYRHITLTARHGGAAMPSIETLDLRLAPPPRGKFLSPVLIEALTATLAAGGQSMLFLNRRGYAPLTLCRACGHRVTCPNCTAWLVEHRARISLLCHHCGHTERQPTLCPSCSAEHSFVPIGPGVERIAEEVAELFPDARRIVMASDVITTPEQAAAATRAIIAHDVDIIIGTQMIAKAWHFPDLTLVGVVDADLGLGGGDLRAGERSAQLLHQVAGRAGRAALPGRVILQSFAPDHPVMHALCSGDLAGFRAAEASLREPGHWPPFGRLAGVIISADQAEIADAAANALARTAPTDDVIVLGPAPAPFAMLRGRHRRRLLLRAPRTIALQPIIRAWLARATLPRAARIDIDIDPISFL</sequence>
<keyword evidence="10 12" id="KW-0413">Isomerase</keyword>
<dbReference type="GO" id="GO:0006269">
    <property type="term" value="P:DNA replication, synthesis of primer"/>
    <property type="evidence" value="ECO:0007669"/>
    <property type="project" value="UniProtKB-KW"/>
</dbReference>
<evidence type="ECO:0000256" key="2">
    <source>
        <dbReference type="ARBA" id="ARBA00022705"/>
    </source>
</evidence>
<dbReference type="InterPro" id="IPR014001">
    <property type="entry name" value="Helicase_ATP-bd"/>
</dbReference>
<feature type="binding site" evidence="12">
    <location>
        <position position="441"/>
    </location>
    <ligand>
        <name>Zn(2+)</name>
        <dbReference type="ChEBI" id="CHEBI:29105"/>
        <label>2</label>
    </ligand>
</feature>
<dbReference type="PROSITE" id="PS51192">
    <property type="entry name" value="HELICASE_ATP_BIND_1"/>
    <property type="match status" value="1"/>
</dbReference>
<name>A0A8G2CML9_ACIRU</name>
<feature type="binding site" evidence="12">
    <location>
        <position position="475"/>
    </location>
    <ligand>
        <name>Zn(2+)</name>
        <dbReference type="ChEBI" id="CHEBI:29105"/>
        <label>1</label>
    </ligand>
</feature>
<comment type="catalytic activity">
    <reaction evidence="11 12">
        <text>ATP + H2O = ADP + phosphate + H(+)</text>
        <dbReference type="Rhea" id="RHEA:13065"/>
        <dbReference type="ChEBI" id="CHEBI:15377"/>
        <dbReference type="ChEBI" id="CHEBI:15378"/>
        <dbReference type="ChEBI" id="CHEBI:30616"/>
        <dbReference type="ChEBI" id="CHEBI:43474"/>
        <dbReference type="ChEBI" id="CHEBI:456216"/>
        <dbReference type="EC" id="5.6.2.4"/>
    </reaction>
</comment>
<dbReference type="GO" id="GO:0043138">
    <property type="term" value="F:3'-5' DNA helicase activity"/>
    <property type="evidence" value="ECO:0007669"/>
    <property type="project" value="UniProtKB-EC"/>
</dbReference>
<evidence type="ECO:0000259" key="13">
    <source>
        <dbReference type="PROSITE" id="PS51192"/>
    </source>
</evidence>
<dbReference type="SMART" id="SM00487">
    <property type="entry name" value="DEXDc"/>
    <property type="match status" value="1"/>
</dbReference>
<evidence type="ECO:0000256" key="11">
    <source>
        <dbReference type="ARBA" id="ARBA00048988"/>
    </source>
</evidence>
<dbReference type="GO" id="GO:0008270">
    <property type="term" value="F:zinc ion binding"/>
    <property type="evidence" value="ECO:0007669"/>
    <property type="project" value="UniProtKB-UniRule"/>
</dbReference>
<evidence type="ECO:0000313" key="14">
    <source>
        <dbReference type="EMBL" id="SIR26673.1"/>
    </source>
</evidence>
<dbReference type="SUPFAM" id="SSF52540">
    <property type="entry name" value="P-loop containing nucleoside triphosphate hydrolases"/>
    <property type="match status" value="2"/>
</dbReference>
<dbReference type="FunFam" id="3.40.50.300:FF:000489">
    <property type="entry name" value="Primosome assembly protein PriA"/>
    <property type="match status" value="1"/>
</dbReference>
<dbReference type="InterPro" id="IPR005259">
    <property type="entry name" value="PriA"/>
</dbReference>
<evidence type="ECO:0000256" key="8">
    <source>
        <dbReference type="ARBA" id="ARBA00022840"/>
    </source>
</evidence>
<dbReference type="Pfam" id="PF00270">
    <property type="entry name" value="DEAD"/>
    <property type="match status" value="1"/>
</dbReference>
<feature type="binding site" evidence="12">
    <location>
        <position position="462"/>
    </location>
    <ligand>
        <name>Zn(2+)</name>
        <dbReference type="ChEBI" id="CHEBI:29105"/>
        <label>2</label>
    </ligand>
</feature>
<dbReference type="GO" id="GO:0006270">
    <property type="term" value="P:DNA replication initiation"/>
    <property type="evidence" value="ECO:0007669"/>
    <property type="project" value="TreeGrafter"/>
</dbReference>
<dbReference type="PANTHER" id="PTHR30580">
    <property type="entry name" value="PRIMOSOMAL PROTEIN N"/>
    <property type="match status" value="1"/>
</dbReference>
<feature type="binding site" evidence="12">
    <location>
        <position position="435"/>
    </location>
    <ligand>
        <name>Zn(2+)</name>
        <dbReference type="ChEBI" id="CHEBI:29105"/>
        <label>1</label>
    </ligand>
</feature>
<keyword evidence="4 12" id="KW-0547">Nucleotide-binding</keyword>
<dbReference type="Gene3D" id="3.40.1440.60">
    <property type="entry name" value="PriA, 3(prime) DNA-binding domain"/>
    <property type="match status" value="1"/>
</dbReference>
<keyword evidence="7 12" id="KW-0862">Zinc</keyword>
<evidence type="ECO:0000256" key="5">
    <source>
        <dbReference type="ARBA" id="ARBA00022801"/>
    </source>
</evidence>
<dbReference type="GO" id="GO:1990077">
    <property type="term" value="C:primosome complex"/>
    <property type="evidence" value="ECO:0007669"/>
    <property type="project" value="UniProtKB-UniRule"/>
</dbReference>
<dbReference type="InterPro" id="IPR040498">
    <property type="entry name" value="PriA_CRR"/>
</dbReference>
<dbReference type="InterPro" id="IPR041222">
    <property type="entry name" value="PriA_3primeBD"/>
</dbReference>
<dbReference type="GO" id="GO:0003677">
    <property type="term" value="F:DNA binding"/>
    <property type="evidence" value="ECO:0007669"/>
    <property type="project" value="UniProtKB-UniRule"/>
</dbReference>
<dbReference type="EMBL" id="FTNE01000022">
    <property type="protein sequence ID" value="SIR26673.1"/>
    <property type="molecule type" value="Genomic_DNA"/>
</dbReference>
<dbReference type="NCBIfam" id="NF004070">
    <property type="entry name" value="PRK05580.2-2"/>
    <property type="match status" value="1"/>
</dbReference>
<evidence type="ECO:0000256" key="7">
    <source>
        <dbReference type="ARBA" id="ARBA00022833"/>
    </source>
</evidence>
<dbReference type="Gene3D" id="3.40.50.300">
    <property type="entry name" value="P-loop containing nucleotide triphosphate hydrolases"/>
    <property type="match status" value="2"/>
</dbReference>
<dbReference type="PANTHER" id="PTHR30580:SF0">
    <property type="entry name" value="PRIMOSOMAL PROTEIN N"/>
    <property type="match status" value="1"/>
</dbReference>
<dbReference type="Pfam" id="PF18319">
    <property type="entry name" value="Zn_ribbon_PriA"/>
    <property type="match status" value="1"/>
</dbReference>
<dbReference type="AlphaFoldDB" id="A0A8G2CML9"/>
<dbReference type="NCBIfam" id="TIGR00595">
    <property type="entry name" value="priA"/>
    <property type="match status" value="1"/>
</dbReference>
<keyword evidence="6 12" id="KW-0347">Helicase</keyword>
<dbReference type="HAMAP" id="MF_00983">
    <property type="entry name" value="PriA"/>
    <property type="match status" value="1"/>
</dbReference>
<dbReference type="InterPro" id="IPR041236">
    <property type="entry name" value="PriA_C"/>
</dbReference>
<accession>A0A8G2CML9</accession>
<evidence type="ECO:0000256" key="9">
    <source>
        <dbReference type="ARBA" id="ARBA00023125"/>
    </source>
</evidence>
<organism evidence="14 15">
    <name type="scientific">Acidiphilium rubrum</name>
    <dbReference type="NCBI Taxonomy" id="526"/>
    <lineage>
        <taxon>Bacteria</taxon>
        <taxon>Pseudomonadati</taxon>
        <taxon>Pseudomonadota</taxon>
        <taxon>Alphaproteobacteria</taxon>
        <taxon>Acetobacterales</taxon>
        <taxon>Acidocellaceae</taxon>
        <taxon>Acidiphilium</taxon>
    </lineage>
</organism>
<evidence type="ECO:0000256" key="3">
    <source>
        <dbReference type="ARBA" id="ARBA00022723"/>
    </source>
</evidence>
<comment type="similarity">
    <text evidence="12">Belongs to the helicase family. PriA subfamily.</text>
</comment>
<evidence type="ECO:0000256" key="10">
    <source>
        <dbReference type="ARBA" id="ARBA00023235"/>
    </source>
</evidence>
<keyword evidence="3 12" id="KW-0479">Metal-binding</keyword>
<comment type="cofactor">
    <cofactor evidence="12">
        <name>Zn(2+)</name>
        <dbReference type="ChEBI" id="CHEBI:29105"/>
    </cofactor>
    <text evidence="12">Binds 2 zinc ions per subunit.</text>
</comment>
<feature type="binding site" evidence="12">
    <location>
        <position position="432"/>
    </location>
    <ligand>
        <name>Zn(2+)</name>
        <dbReference type="ChEBI" id="CHEBI:29105"/>
        <label>1</label>
    </ligand>
</feature>
<dbReference type="InterPro" id="IPR042115">
    <property type="entry name" value="PriA_3primeBD_sf"/>
</dbReference>
<comment type="subunit">
    <text evidence="12">Component of the replication restart primosome.</text>
</comment>
<dbReference type="InterPro" id="IPR011545">
    <property type="entry name" value="DEAD/DEAH_box_helicase_dom"/>
</dbReference>
<feature type="binding site" evidence="12">
    <location>
        <position position="444"/>
    </location>
    <ligand>
        <name>Zn(2+)</name>
        <dbReference type="ChEBI" id="CHEBI:29105"/>
        <label>2</label>
    </ligand>
</feature>
<dbReference type="GO" id="GO:0005524">
    <property type="term" value="F:ATP binding"/>
    <property type="evidence" value="ECO:0007669"/>
    <property type="project" value="UniProtKB-UniRule"/>
</dbReference>
<dbReference type="EC" id="5.6.2.4" evidence="12"/>